<feature type="transmembrane region" description="Helical" evidence="5">
    <location>
        <begin position="12"/>
        <end position="28"/>
    </location>
</feature>
<accession>A0A853JSA7</accession>
<evidence type="ECO:0000256" key="4">
    <source>
        <dbReference type="ARBA" id="ARBA00023136"/>
    </source>
</evidence>
<gene>
    <name evidence="7" type="ORF">H0N91_14210</name>
</gene>
<organism evidence="7 8">
    <name type="scientific">Eubacterium callanderi</name>
    <dbReference type="NCBI Taxonomy" id="53442"/>
    <lineage>
        <taxon>Bacteria</taxon>
        <taxon>Bacillati</taxon>
        <taxon>Bacillota</taxon>
        <taxon>Clostridia</taxon>
        <taxon>Eubacteriales</taxon>
        <taxon>Eubacteriaceae</taxon>
        <taxon>Eubacterium</taxon>
    </lineage>
</organism>
<name>A0A853JSA7_9FIRM</name>
<protein>
    <submittedName>
        <fullName evidence="7">O-antigen ligase family protein</fullName>
    </submittedName>
</protein>
<keyword evidence="3 5" id="KW-1133">Transmembrane helix</keyword>
<feature type="transmembrane region" description="Helical" evidence="5">
    <location>
        <begin position="122"/>
        <end position="144"/>
    </location>
</feature>
<keyword evidence="4 5" id="KW-0472">Membrane</keyword>
<sequence length="407" mass="46982">MIGLTNRDKSLSFAVVSLIFIQIINVVLKKVIHISGGSGIWNSISIIGFLVSGIIIVRVFPKAIKCNPKIFFIIEIIALFFYSISFFMKNSEYSIILNYAFWTMGVCIVMGYLVYSIDDYQILYNCLLKSSFMMSILLSGAVFLKNIDSKYFYDMSFSYLILLPLLIHINEAWKRKSIIFSIVAIYEICLIVVYGSRGAIICIGSFIVICYLHYIKKSFTQLIVIPITVCLVCLASYDYQKIIKGMIYLLNEFNIYSRSLDLLVSGDIIQSSGRDVIQTNILDMIYQKPIFGWGVAGEVSRIGTYPHNIFLEILVDFGVLIGAFLMLFMFYQFLKLFIEKNTIKKELMYIFLCSGLIPLFMSGTYLQNYQFFIFIFLCLKTKGETYCKHDKRNISINRSINRNYDYW</sequence>
<evidence type="ECO:0000256" key="2">
    <source>
        <dbReference type="ARBA" id="ARBA00022692"/>
    </source>
</evidence>
<dbReference type="Proteomes" id="UP000586254">
    <property type="component" value="Unassembled WGS sequence"/>
</dbReference>
<feature type="domain" description="O-antigen ligase-related" evidence="6">
    <location>
        <begin position="184"/>
        <end position="323"/>
    </location>
</feature>
<feature type="transmembrane region" description="Helical" evidence="5">
    <location>
        <begin position="94"/>
        <end position="115"/>
    </location>
</feature>
<feature type="transmembrane region" description="Helical" evidence="5">
    <location>
        <begin position="70"/>
        <end position="88"/>
    </location>
</feature>
<evidence type="ECO:0000256" key="3">
    <source>
        <dbReference type="ARBA" id="ARBA00022989"/>
    </source>
</evidence>
<dbReference type="EMBL" id="JACCKS010000017">
    <property type="protein sequence ID" value="NZA39249.1"/>
    <property type="molecule type" value="Genomic_DNA"/>
</dbReference>
<dbReference type="PANTHER" id="PTHR37422">
    <property type="entry name" value="TEICHURONIC ACID BIOSYNTHESIS PROTEIN TUAE"/>
    <property type="match status" value="1"/>
</dbReference>
<dbReference type="InterPro" id="IPR007016">
    <property type="entry name" value="O-antigen_ligase-rel_domated"/>
</dbReference>
<feature type="transmembrane region" description="Helical" evidence="5">
    <location>
        <begin position="346"/>
        <end position="366"/>
    </location>
</feature>
<evidence type="ECO:0000313" key="8">
    <source>
        <dbReference type="Proteomes" id="UP000586254"/>
    </source>
</evidence>
<dbReference type="GO" id="GO:0016874">
    <property type="term" value="F:ligase activity"/>
    <property type="evidence" value="ECO:0007669"/>
    <property type="project" value="UniProtKB-KW"/>
</dbReference>
<feature type="transmembrane region" description="Helical" evidence="5">
    <location>
        <begin position="220"/>
        <end position="239"/>
    </location>
</feature>
<keyword evidence="2 5" id="KW-0812">Transmembrane</keyword>
<feature type="transmembrane region" description="Helical" evidence="5">
    <location>
        <begin position="40"/>
        <end position="61"/>
    </location>
</feature>
<reference evidence="7 8" key="1">
    <citation type="submission" date="2020-07" db="EMBL/GenBank/DDBJ databases">
        <title>Organ Donor 1.</title>
        <authorList>
            <person name="Marsh A.J."/>
            <person name="Azcarate-Peril M.A."/>
        </authorList>
    </citation>
    <scope>NUCLEOTIDE SEQUENCE [LARGE SCALE GENOMIC DNA]</scope>
    <source>
        <strain evidence="7 8">AMC0717</strain>
    </source>
</reference>
<dbReference type="PANTHER" id="PTHR37422:SF13">
    <property type="entry name" value="LIPOPOLYSACCHARIDE BIOSYNTHESIS PROTEIN PA4999-RELATED"/>
    <property type="match status" value="1"/>
</dbReference>
<dbReference type="RefSeq" id="WP_180493762.1">
    <property type="nucleotide sequence ID" value="NZ_JACCKS010000017.1"/>
</dbReference>
<comment type="subcellular location">
    <subcellularLocation>
        <location evidence="1">Membrane</location>
        <topology evidence="1">Multi-pass membrane protein</topology>
    </subcellularLocation>
</comment>
<dbReference type="InterPro" id="IPR051533">
    <property type="entry name" value="WaaL-like"/>
</dbReference>
<feature type="transmembrane region" description="Helical" evidence="5">
    <location>
        <begin position="185"/>
        <end position="214"/>
    </location>
</feature>
<dbReference type="AlphaFoldDB" id="A0A853JSA7"/>
<evidence type="ECO:0000259" key="6">
    <source>
        <dbReference type="Pfam" id="PF04932"/>
    </source>
</evidence>
<feature type="transmembrane region" description="Helical" evidence="5">
    <location>
        <begin position="156"/>
        <end position="173"/>
    </location>
</feature>
<evidence type="ECO:0000313" key="7">
    <source>
        <dbReference type="EMBL" id="NZA39249.1"/>
    </source>
</evidence>
<feature type="transmembrane region" description="Helical" evidence="5">
    <location>
        <begin position="309"/>
        <end position="334"/>
    </location>
</feature>
<proteinExistence type="predicted"/>
<dbReference type="GO" id="GO:0016020">
    <property type="term" value="C:membrane"/>
    <property type="evidence" value="ECO:0007669"/>
    <property type="project" value="UniProtKB-SubCell"/>
</dbReference>
<comment type="caution">
    <text evidence="7">The sequence shown here is derived from an EMBL/GenBank/DDBJ whole genome shotgun (WGS) entry which is preliminary data.</text>
</comment>
<evidence type="ECO:0000256" key="1">
    <source>
        <dbReference type="ARBA" id="ARBA00004141"/>
    </source>
</evidence>
<keyword evidence="7" id="KW-0436">Ligase</keyword>
<evidence type="ECO:0000256" key="5">
    <source>
        <dbReference type="SAM" id="Phobius"/>
    </source>
</evidence>
<dbReference type="Pfam" id="PF04932">
    <property type="entry name" value="Wzy_C"/>
    <property type="match status" value="1"/>
</dbReference>